<dbReference type="KEGG" id="mesg:MLAUSG7_1237"/>
<sequence>MKLKLKVPQWHYSLITDYERLSIFKKAIEKAVDSDDVVFDLGTGSGILAMIAARRARKVYAIELDPFTYDYARENIYVNKFENIDIIEGDAITYNFKEKADVVIAELLDTALITEPQVKVINSIIERDLLKKDGRIIPNGVINTIQLVEAKMTHIYYDEEIESEEVSKEVVYEEVDFYKINPIKVNYTLKLNLEKNCKNLGIKLRTYTVLDTENIGGQTPMLNPPLVIPLNKNANKGIIKINLSYKRGGDLESIKVRLL</sequence>
<dbReference type="CDD" id="cd02440">
    <property type="entry name" value="AdoMet_MTases"/>
    <property type="match status" value="1"/>
</dbReference>
<dbReference type="GO" id="GO:0042054">
    <property type="term" value="F:histone methyltransferase activity"/>
    <property type="evidence" value="ECO:0007669"/>
    <property type="project" value="TreeGrafter"/>
</dbReference>
<dbReference type="SUPFAM" id="SSF53335">
    <property type="entry name" value="S-adenosyl-L-methionine-dependent methyltransferases"/>
    <property type="match status" value="1"/>
</dbReference>
<protein>
    <submittedName>
        <fullName evidence="1">Ribosomal protein L11 methyltransferase</fullName>
        <ecNumber evidence="1">2.1.1.-</ecNumber>
    </submittedName>
</protein>
<keyword evidence="2" id="KW-1185">Reference proteome</keyword>
<reference evidence="1 2" key="1">
    <citation type="submission" date="2020-04" db="EMBL/GenBank/DDBJ databases">
        <authorList>
            <consortium name="Genoscope - CEA"/>
            <person name="William W."/>
        </authorList>
    </citation>
    <scope>NUCLEOTIDE SEQUENCE [LARGE SCALE GENOMIC DNA]</scope>
    <source>
        <strain evidence="1 2">SG7</strain>
    </source>
</reference>
<dbReference type="EC" id="2.1.1.-" evidence="1"/>
<keyword evidence="1" id="KW-0689">Ribosomal protein</keyword>
<keyword evidence="1" id="KW-0489">Methyltransferase</keyword>
<dbReference type="GO" id="GO:0016274">
    <property type="term" value="F:protein-arginine N-methyltransferase activity"/>
    <property type="evidence" value="ECO:0007669"/>
    <property type="project" value="InterPro"/>
</dbReference>
<dbReference type="PIRSF" id="PIRSF006607">
    <property type="entry name" value="RNAmts_UCP006607"/>
    <property type="match status" value="1"/>
</dbReference>
<dbReference type="EMBL" id="LR792632">
    <property type="protein sequence ID" value="CAB3289463.1"/>
    <property type="molecule type" value="Genomic_DNA"/>
</dbReference>
<dbReference type="InterPro" id="IPR029063">
    <property type="entry name" value="SAM-dependent_MTases_sf"/>
</dbReference>
<dbReference type="PANTHER" id="PTHR11006">
    <property type="entry name" value="PROTEIN ARGININE N-METHYLTRANSFERASE"/>
    <property type="match status" value="1"/>
</dbReference>
<name>A0A8D6PT56_9EURY</name>
<dbReference type="GeneID" id="65884030"/>
<keyword evidence="1" id="KW-0687">Ribonucleoprotein</keyword>
<dbReference type="Pfam" id="PF06325">
    <property type="entry name" value="PrmA"/>
    <property type="match status" value="1"/>
</dbReference>
<dbReference type="Gene3D" id="3.40.50.150">
    <property type="entry name" value="Vaccinia Virus protein VP39"/>
    <property type="match status" value="1"/>
</dbReference>
<accession>A0A8D6PT56</accession>
<evidence type="ECO:0000313" key="2">
    <source>
        <dbReference type="Proteomes" id="UP000679213"/>
    </source>
</evidence>
<dbReference type="InterPro" id="IPR021172">
    <property type="entry name" value="UCP006607_RNA_methylase-rel"/>
</dbReference>
<dbReference type="InterPro" id="IPR025799">
    <property type="entry name" value="Arg_MeTrfase"/>
</dbReference>
<keyword evidence="1" id="KW-0808">Transferase</keyword>
<dbReference type="RefSeq" id="WP_214399576.1">
    <property type="nucleotide sequence ID" value="NZ_LR792632.1"/>
</dbReference>
<organism evidence="1 2">
    <name type="scientific">Methanocaldococcus lauensis</name>
    <dbReference type="NCBI Taxonomy" id="2546128"/>
    <lineage>
        <taxon>Archaea</taxon>
        <taxon>Methanobacteriati</taxon>
        <taxon>Methanobacteriota</taxon>
        <taxon>Methanomada group</taxon>
        <taxon>Methanococci</taxon>
        <taxon>Methanococcales</taxon>
        <taxon>Methanocaldococcaceae</taxon>
        <taxon>Methanocaldococcus</taxon>
    </lineage>
</organism>
<proteinExistence type="predicted"/>
<gene>
    <name evidence="1" type="ORF">MLAUSG7_1237</name>
</gene>
<dbReference type="GO" id="GO:0005840">
    <property type="term" value="C:ribosome"/>
    <property type="evidence" value="ECO:0007669"/>
    <property type="project" value="UniProtKB-KW"/>
</dbReference>
<evidence type="ECO:0000313" key="1">
    <source>
        <dbReference type="EMBL" id="CAB3289463.1"/>
    </source>
</evidence>
<dbReference type="GO" id="GO:0032259">
    <property type="term" value="P:methylation"/>
    <property type="evidence" value="ECO:0007669"/>
    <property type="project" value="UniProtKB-KW"/>
</dbReference>
<dbReference type="Proteomes" id="UP000679213">
    <property type="component" value="Chromosome I"/>
</dbReference>
<dbReference type="PANTHER" id="PTHR11006:SF4">
    <property type="entry name" value="PROTEIN ARGININE N-METHYLTRANSFERASE 7"/>
    <property type="match status" value="1"/>
</dbReference>
<dbReference type="AlphaFoldDB" id="A0A8D6PT56"/>